<dbReference type="AlphaFoldDB" id="A0A3B3SAA1"/>
<feature type="compositionally biased region" description="Pro residues" evidence="3">
    <location>
        <begin position="147"/>
        <end position="162"/>
    </location>
</feature>
<dbReference type="GO" id="GO:0010506">
    <property type="term" value="P:regulation of autophagy"/>
    <property type="evidence" value="ECO:0007669"/>
    <property type="project" value="TreeGrafter"/>
</dbReference>
<keyword evidence="5" id="KW-1185">Reference proteome</keyword>
<feature type="compositionally biased region" description="Basic and acidic residues" evidence="3">
    <location>
        <begin position="41"/>
        <end position="52"/>
    </location>
</feature>
<evidence type="ECO:0000313" key="5">
    <source>
        <dbReference type="Proteomes" id="UP000261540"/>
    </source>
</evidence>
<dbReference type="Proteomes" id="UP000261540">
    <property type="component" value="Unplaced"/>
</dbReference>
<dbReference type="PANTHER" id="PTHR15911">
    <property type="entry name" value="WW DOMAIN-CONTAINING ADAPTER PROTEIN WITH COILED-COIL"/>
    <property type="match status" value="1"/>
</dbReference>
<organism evidence="4 5">
    <name type="scientific">Paramormyrops kingsleyae</name>
    <dbReference type="NCBI Taxonomy" id="1676925"/>
    <lineage>
        <taxon>Eukaryota</taxon>
        <taxon>Metazoa</taxon>
        <taxon>Chordata</taxon>
        <taxon>Craniata</taxon>
        <taxon>Vertebrata</taxon>
        <taxon>Euteleostomi</taxon>
        <taxon>Actinopterygii</taxon>
        <taxon>Neopterygii</taxon>
        <taxon>Teleostei</taxon>
        <taxon>Osteoglossocephala</taxon>
        <taxon>Osteoglossomorpha</taxon>
        <taxon>Osteoglossiformes</taxon>
        <taxon>Mormyridae</taxon>
        <taxon>Paramormyrops</taxon>
    </lineage>
</organism>
<dbReference type="GeneTree" id="ENSGT00440000037780"/>
<feature type="compositionally biased region" description="Polar residues" evidence="3">
    <location>
        <begin position="1"/>
        <end position="11"/>
    </location>
</feature>
<dbReference type="STRING" id="1676925.ENSPKIP00000027398"/>
<feature type="region of interest" description="Disordered" evidence="3">
    <location>
        <begin position="1"/>
        <end position="164"/>
    </location>
</feature>
<evidence type="ECO:0000256" key="3">
    <source>
        <dbReference type="SAM" id="MobiDB-lite"/>
    </source>
</evidence>
<feature type="compositionally biased region" description="Basic and acidic residues" evidence="3">
    <location>
        <begin position="18"/>
        <end position="31"/>
    </location>
</feature>
<reference evidence="4" key="1">
    <citation type="submission" date="2025-08" db="UniProtKB">
        <authorList>
            <consortium name="Ensembl"/>
        </authorList>
    </citation>
    <scope>IDENTIFICATION</scope>
</reference>
<comment type="subcellular location">
    <subcellularLocation>
        <location evidence="1">Nucleus</location>
    </subcellularLocation>
</comment>
<evidence type="ECO:0000256" key="2">
    <source>
        <dbReference type="ARBA" id="ARBA00023242"/>
    </source>
</evidence>
<feature type="compositionally biased region" description="Polar residues" evidence="3">
    <location>
        <begin position="121"/>
        <end position="140"/>
    </location>
</feature>
<keyword evidence="2" id="KW-0539">Nucleus</keyword>
<dbReference type="InterPro" id="IPR038867">
    <property type="entry name" value="WAC"/>
</dbReference>
<dbReference type="GO" id="GO:0000993">
    <property type="term" value="F:RNA polymerase II complex binding"/>
    <property type="evidence" value="ECO:0007669"/>
    <property type="project" value="TreeGrafter"/>
</dbReference>
<accession>A0A3B3SAA1</accession>
<reference evidence="4" key="2">
    <citation type="submission" date="2025-09" db="UniProtKB">
        <authorList>
            <consortium name="Ensembl"/>
        </authorList>
    </citation>
    <scope>IDENTIFICATION</scope>
</reference>
<dbReference type="GO" id="GO:0003682">
    <property type="term" value="F:chromatin binding"/>
    <property type="evidence" value="ECO:0007669"/>
    <property type="project" value="TreeGrafter"/>
</dbReference>
<proteinExistence type="predicted"/>
<evidence type="ECO:0000313" key="4">
    <source>
        <dbReference type="Ensembl" id="ENSPKIP00000027398.1"/>
    </source>
</evidence>
<feature type="compositionally biased region" description="Low complexity" evidence="3">
    <location>
        <begin position="84"/>
        <end position="101"/>
    </location>
</feature>
<evidence type="ECO:0000256" key="1">
    <source>
        <dbReference type="ARBA" id="ARBA00004123"/>
    </source>
</evidence>
<name>A0A3B3SAA1_9TELE</name>
<sequence>RRDPQSYQTLKYPSKSHPGNDHRHEKMRGDSDPTPPCKVLRRSDSPENRHGDGMSQNRAKAIQSHRVRERDGGTSYSPQENSHNHSTFHSSNSHSNPSKTSDIIPPSYTESSAVDKPATHPCSTQPSPASGLNPSAAPQGSSAPTVPVSPVPQSPAAPPPLLQDPNILRQLLPALQATLQLNNTSVDMSKISEVGFVFLFQPGNCSRVSAVRW</sequence>
<dbReference type="GO" id="GO:0005634">
    <property type="term" value="C:nucleus"/>
    <property type="evidence" value="ECO:0007669"/>
    <property type="project" value="UniProtKB-SubCell"/>
</dbReference>
<protein>
    <submittedName>
        <fullName evidence="4">Uncharacterized protein</fullName>
    </submittedName>
</protein>
<dbReference type="PANTHER" id="PTHR15911:SF6">
    <property type="entry name" value="WW DOMAIN-CONTAINING ADAPTER PROTEIN WITH COILED-COIL"/>
    <property type="match status" value="1"/>
</dbReference>
<dbReference type="Ensembl" id="ENSPKIT00000008165.1">
    <property type="protein sequence ID" value="ENSPKIP00000027398.1"/>
    <property type="gene ID" value="ENSPKIG00000009473.1"/>
</dbReference>
<dbReference type="GO" id="GO:1904263">
    <property type="term" value="P:positive regulation of TORC1 signaling"/>
    <property type="evidence" value="ECO:0007669"/>
    <property type="project" value="TreeGrafter"/>
</dbReference>